<keyword evidence="2" id="KW-1185">Reference proteome</keyword>
<evidence type="ECO:0000313" key="2">
    <source>
        <dbReference type="Proteomes" id="UP001497700"/>
    </source>
</evidence>
<dbReference type="EMBL" id="MU393424">
    <property type="protein sequence ID" value="KAI4870376.1"/>
    <property type="molecule type" value="Genomic_DNA"/>
</dbReference>
<evidence type="ECO:0000313" key="1">
    <source>
        <dbReference type="EMBL" id="KAI4870376.1"/>
    </source>
</evidence>
<reference evidence="1 2" key="1">
    <citation type="journal article" date="2022" name="New Phytol.">
        <title>Ecological generalism drives hyperdiversity of secondary metabolite gene clusters in xylarialean endophytes.</title>
        <authorList>
            <person name="Franco M.E.E."/>
            <person name="Wisecaver J.H."/>
            <person name="Arnold A.E."/>
            <person name="Ju Y.M."/>
            <person name="Slot J.C."/>
            <person name="Ahrendt S."/>
            <person name="Moore L.P."/>
            <person name="Eastman K.E."/>
            <person name="Scott K."/>
            <person name="Konkel Z."/>
            <person name="Mondo S.J."/>
            <person name="Kuo A."/>
            <person name="Hayes R.D."/>
            <person name="Haridas S."/>
            <person name="Andreopoulos B."/>
            <person name="Riley R."/>
            <person name="LaButti K."/>
            <person name="Pangilinan J."/>
            <person name="Lipzen A."/>
            <person name="Amirebrahimi M."/>
            <person name="Yan J."/>
            <person name="Adam C."/>
            <person name="Keymanesh K."/>
            <person name="Ng V."/>
            <person name="Louie K."/>
            <person name="Northen T."/>
            <person name="Drula E."/>
            <person name="Henrissat B."/>
            <person name="Hsieh H.M."/>
            <person name="Youens-Clark K."/>
            <person name="Lutzoni F."/>
            <person name="Miadlikowska J."/>
            <person name="Eastwood D.C."/>
            <person name="Hamelin R.C."/>
            <person name="Grigoriev I.V."/>
            <person name="U'Ren J.M."/>
        </authorList>
    </citation>
    <scope>NUCLEOTIDE SEQUENCE [LARGE SCALE GENOMIC DNA]</scope>
    <source>
        <strain evidence="1 2">CBS 119005</strain>
    </source>
</reference>
<comment type="caution">
    <text evidence="1">The sequence shown here is derived from an EMBL/GenBank/DDBJ whole genome shotgun (WGS) entry which is preliminary data.</text>
</comment>
<dbReference type="Proteomes" id="UP001497700">
    <property type="component" value="Unassembled WGS sequence"/>
</dbReference>
<protein>
    <submittedName>
        <fullName evidence="1">Phosphoribosylaminoimidazole carboxylase</fullName>
    </submittedName>
</protein>
<proteinExistence type="predicted"/>
<name>A0ACB9ZFK1_9PEZI</name>
<gene>
    <name evidence="1" type="ORF">F4820DRAFT_403478</name>
</gene>
<organism evidence="1 2">
    <name type="scientific">Hypoxylon rubiginosum</name>
    <dbReference type="NCBI Taxonomy" id="110542"/>
    <lineage>
        <taxon>Eukaryota</taxon>
        <taxon>Fungi</taxon>
        <taxon>Dikarya</taxon>
        <taxon>Ascomycota</taxon>
        <taxon>Pezizomycotina</taxon>
        <taxon>Sordariomycetes</taxon>
        <taxon>Xylariomycetidae</taxon>
        <taxon>Xylariales</taxon>
        <taxon>Hypoxylaceae</taxon>
        <taxon>Hypoxylon</taxon>
    </lineage>
</organism>
<sequence>MPAKKPVIGLLGGGQLGRMLCEAAGPLGIQVAVLDTEDCPAKQANHNDLHVTGSFKDPEMIKLLATRCDVLTVEIEHVETEILEEIATRGVEMPTPDGKYKMLKKVPVHPSWKTIRLIQDKYQQKEYFAKNGIPVAEQMAIETGEARADSLDEAAWKYGFPFMLKGSKGSYDGRGNFKVSGPEDLKNVTEQMGDQPLYAEKWVPFEMELSVMVVRAEDDNGNLKHVDPYPVVETIHEDSICTKVFYPPRNVPEEVKKRAQKVACDVIASLWGRGVFAVEMFLLQDGQILVNEVAPRPHNSGHFTIEAVPQMSQYKAQLYSILDRLPEKCVNLTARVPSSIMLNILGGAQKTSHDRLVELAERAYDDYTDVYVHLYGKESKPGRKIGHITVTGQSSVERLAERISPLIQTMDEIRAERIGSKYTHIPTAHLKATPLVAVTMGSDSDLTTVAAGLKILDEFHVPYEVRITSAHRTPHHMMKFAADIARSSCKVIIAAAGGAAHLPGMLASEVHIPVIGIPVKASVLDGVDSLHSIVQMPRGIPCATVGIGNSTNAALLAIRILGAAYPEYAELMKRYQENMKTEVLAKDERIQSMGWESYLKEMQKK</sequence>
<accession>A0ACB9ZFK1</accession>